<comment type="caution">
    <text evidence="1">The sequence shown here is derived from an EMBL/GenBank/DDBJ whole genome shotgun (WGS) entry which is preliminary data.</text>
</comment>
<reference evidence="1" key="1">
    <citation type="submission" date="2022-04" db="EMBL/GenBank/DDBJ databases">
        <title>Genome of the entomopathogenic fungus Entomophthora muscae.</title>
        <authorList>
            <person name="Elya C."/>
            <person name="Lovett B.R."/>
            <person name="Lee E."/>
            <person name="Macias A.M."/>
            <person name="Hajek A.E."/>
            <person name="De Bivort B.L."/>
            <person name="Kasson M.T."/>
            <person name="De Fine Licht H.H."/>
            <person name="Stajich J.E."/>
        </authorList>
    </citation>
    <scope>NUCLEOTIDE SEQUENCE</scope>
    <source>
        <strain evidence="1">Berkeley</strain>
    </source>
</reference>
<dbReference type="EMBL" id="QTSX02005701">
    <property type="protein sequence ID" value="KAJ9058927.1"/>
    <property type="molecule type" value="Genomic_DNA"/>
</dbReference>
<dbReference type="Proteomes" id="UP001165960">
    <property type="component" value="Unassembled WGS sequence"/>
</dbReference>
<name>A0ACC2S959_9FUNG</name>
<gene>
    <name evidence="1" type="primary">SMC3_1</name>
    <name evidence="1" type="ORF">DSO57_1007330</name>
</gene>
<protein>
    <submittedName>
        <fullName evidence="1">Structural maintenance of chromosomes protein 3</fullName>
    </submittedName>
</protein>
<organism evidence="1 2">
    <name type="scientific">Entomophthora muscae</name>
    <dbReference type="NCBI Taxonomy" id="34485"/>
    <lineage>
        <taxon>Eukaryota</taxon>
        <taxon>Fungi</taxon>
        <taxon>Fungi incertae sedis</taxon>
        <taxon>Zoopagomycota</taxon>
        <taxon>Entomophthoromycotina</taxon>
        <taxon>Entomophthoromycetes</taxon>
        <taxon>Entomophthorales</taxon>
        <taxon>Entomophthoraceae</taxon>
        <taxon>Entomophthora</taxon>
    </lineage>
</organism>
<proteinExistence type="predicted"/>
<accession>A0ACC2S959</accession>
<evidence type="ECO:0000313" key="2">
    <source>
        <dbReference type="Proteomes" id="UP001165960"/>
    </source>
</evidence>
<sequence>MYIKQIIIQGFKSYKDQTVIEPFSPNHNVIIGRNGSGKSNFFAAIRFVLSDAYNNLSREERQSLLHEGAGPANMSAFVEVIFDNSDHRFPNNKDEMVLRRSIGLKKDEYSIDRKAYSKSEVMNLLESAGFSRSNPYYIVPQGRVTSLTHAKDHERLQLLKEVAGTRVYEERRQESLKLMKDTDQKRSKIDELIKYIQERLSELEGEKEELENFQTEDRERRCLEYALYSKEQKKVLDLLAVMEEDRAEVLAGNSKRREIYQSQEAEINEKEGQVRELQQEKDMLEIEKRQLLDERQERVKTQAQLRLTISDFETNPETSTSLKTRIEKDLKLIQKDIINTRKEHEALKPQLDQATSKTNSLQDNLDQMETQRQALYAKKGYGSQFSNEKERNQWLQKDIKALTGSIAVESESLKSLGQTQAKLEKELSDATQQMATINSTLDSQKGDALRITAELKQLRVDRDEQTDARKELWREDARLDGVVQSYKEELRKAERNLASCMDQTTAAGLETVKSIVKDLGLQGVYGPLYELFEVPEVYRTATETTAGARLFYVVVDSDETVTRLLTEMARRKEGRVTFMPLNRLRAREHDYSRAPEALPLINQLQFDEVFLQAFQQVFGSTVICETLELASTYARTLKFDTITLDGDRADRNGALTGGFHDVRRSRLESAQAITLWRQRLENELARSRQVKREIEAKDQQVTQILSRIQVAEAERRKLVALREPLFAELALKQQHETHLLELVSQKQRAAEKLKTNIAGLEAKVAFYKAELKTTFKKSLTPSEEKQLQDLNSQIDTLRSELIAHTALQLKMEADSNSLLNKLHSNLERRRIDLSKQLESFTQTDTFQGGRFLTAKRSELNAVEASIDGLSQRLREIEDKVDEKSQTIDSLNTRLIDLKNKQSQADRDFEKHQKDFEQYLSHKAVLLQKREACAKNIRELGVLPEEAFTKYIENSSKKILKRLHKANATLKKYSHVNKKAFEQYNSFSQQKESLLGRKEELDQSEKDIRDLIAILDQRKDEDVARTFRQVAKEFADIFEKLVPAGQGKLVMLRRTDGDLDDHEDVDNQPGSVDNYIGIAIRVSFNNKTDEGLRMQQLSGGQKSLVALALIFAIQACDPAPFYLFDEVDANLDAAHRSAVASMVHDLARNAQFITTTFRPELLARADQFYGVTFNNKVSQVAQVTKEQATRFIETNTSA</sequence>
<keyword evidence="2" id="KW-1185">Reference proteome</keyword>
<evidence type="ECO:0000313" key="1">
    <source>
        <dbReference type="EMBL" id="KAJ9058927.1"/>
    </source>
</evidence>